<dbReference type="RefSeq" id="WP_330482513.1">
    <property type="nucleotide sequence ID" value="NZ_JAZBJZ010000012.1"/>
</dbReference>
<dbReference type="Proteomes" id="UP001333818">
    <property type="component" value="Unassembled WGS sequence"/>
</dbReference>
<keyword evidence="2" id="KW-1185">Reference proteome</keyword>
<sequence length="55" mass="6277">MPQLVLVTQTKEGSDQYVDVASIQTQDETTAYAVYTRFNTEKIQSIIFIKTHLVL</sequence>
<dbReference type="AlphaFoldDB" id="A0AAW9PV63"/>
<organism evidence="1 2">
    <name type="scientific">Tumidithrix elongata BACA0141</name>
    <dbReference type="NCBI Taxonomy" id="2716417"/>
    <lineage>
        <taxon>Bacteria</taxon>
        <taxon>Bacillati</taxon>
        <taxon>Cyanobacteriota</taxon>
        <taxon>Cyanophyceae</taxon>
        <taxon>Pseudanabaenales</taxon>
        <taxon>Pseudanabaenaceae</taxon>
        <taxon>Tumidithrix</taxon>
        <taxon>Tumidithrix elongata</taxon>
    </lineage>
</organism>
<protein>
    <submittedName>
        <fullName evidence="1">Uncharacterized protein</fullName>
    </submittedName>
</protein>
<accession>A0AAW9PV63</accession>
<evidence type="ECO:0000313" key="2">
    <source>
        <dbReference type="Proteomes" id="UP001333818"/>
    </source>
</evidence>
<dbReference type="EMBL" id="JAZBJZ010000012">
    <property type="protein sequence ID" value="MEE3716088.1"/>
    <property type="molecule type" value="Genomic_DNA"/>
</dbReference>
<name>A0AAW9PV63_9CYAN</name>
<evidence type="ECO:0000313" key="1">
    <source>
        <dbReference type="EMBL" id="MEE3716088.1"/>
    </source>
</evidence>
<proteinExistence type="predicted"/>
<gene>
    <name evidence="1" type="ORF">V2H45_04930</name>
</gene>
<reference evidence="1" key="1">
    <citation type="submission" date="2024-01" db="EMBL/GenBank/DDBJ databases">
        <title>Bank of Algae and Cyanobacteria of the Azores (BACA) strain genomes.</title>
        <authorList>
            <person name="Luz R."/>
            <person name="Cordeiro R."/>
            <person name="Fonseca A."/>
            <person name="Goncalves V."/>
        </authorList>
    </citation>
    <scope>NUCLEOTIDE SEQUENCE</scope>
    <source>
        <strain evidence="1">BACA0141</strain>
    </source>
</reference>
<comment type="caution">
    <text evidence="1">The sequence shown here is derived from an EMBL/GenBank/DDBJ whole genome shotgun (WGS) entry which is preliminary data.</text>
</comment>